<dbReference type="OrthoDB" id="431507at2759"/>
<dbReference type="EMBL" id="CAJNIZ010027925">
    <property type="protein sequence ID" value="CAE7503628.1"/>
    <property type="molecule type" value="Genomic_DNA"/>
</dbReference>
<gene>
    <name evidence="1" type="ORF">SPIL2461_LOCUS13038</name>
</gene>
<comment type="caution">
    <text evidence="1">The sequence shown here is derived from an EMBL/GenBank/DDBJ whole genome shotgun (WGS) entry which is preliminary data.</text>
</comment>
<reference evidence="1" key="1">
    <citation type="submission" date="2021-02" db="EMBL/GenBank/DDBJ databases">
        <authorList>
            <person name="Dougan E. K."/>
            <person name="Rhodes N."/>
            <person name="Thang M."/>
            <person name="Chan C."/>
        </authorList>
    </citation>
    <scope>NUCLEOTIDE SEQUENCE</scope>
</reference>
<organism evidence="1 2">
    <name type="scientific">Symbiodinium pilosum</name>
    <name type="common">Dinoflagellate</name>
    <dbReference type="NCBI Taxonomy" id="2952"/>
    <lineage>
        <taxon>Eukaryota</taxon>
        <taxon>Sar</taxon>
        <taxon>Alveolata</taxon>
        <taxon>Dinophyceae</taxon>
        <taxon>Suessiales</taxon>
        <taxon>Symbiodiniaceae</taxon>
        <taxon>Symbiodinium</taxon>
    </lineage>
</organism>
<name>A0A812SZT8_SYMPI</name>
<feature type="non-terminal residue" evidence="1">
    <location>
        <position position="1"/>
    </location>
</feature>
<evidence type="ECO:0000313" key="1">
    <source>
        <dbReference type="EMBL" id="CAE7503628.1"/>
    </source>
</evidence>
<keyword evidence="2" id="KW-1185">Reference proteome</keyword>
<proteinExistence type="predicted"/>
<dbReference type="InterPro" id="IPR029063">
    <property type="entry name" value="SAM-dependent_MTases_sf"/>
</dbReference>
<protein>
    <submittedName>
        <fullName evidence="1">Uncharacterized protein</fullName>
    </submittedName>
</protein>
<dbReference type="Proteomes" id="UP000649617">
    <property type="component" value="Unassembled WGS sequence"/>
</dbReference>
<dbReference type="Gene3D" id="3.40.50.150">
    <property type="entry name" value="Vaccinia Virus protein VP39"/>
    <property type="match status" value="1"/>
</dbReference>
<evidence type="ECO:0000313" key="2">
    <source>
        <dbReference type="Proteomes" id="UP000649617"/>
    </source>
</evidence>
<dbReference type="SUPFAM" id="SSF53335">
    <property type="entry name" value="S-adenosyl-L-methionine-dependent methyltransferases"/>
    <property type="match status" value="1"/>
</dbReference>
<sequence>EAELGRSAEKLQDPEDAPLVIDIGMGLGADTRYFLSQGFRVVAVEANRRAIEVAMTVDWVKPLVLDGQLVFLHAAVAPPGMGGSTTTVYAFDERPDCGFHVRCPTLT</sequence>
<dbReference type="AlphaFoldDB" id="A0A812SZT8"/>
<accession>A0A812SZT8</accession>